<feature type="region of interest" description="Disordered" evidence="7">
    <location>
        <begin position="362"/>
        <end position="488"/>
    </location>
</feature>
<keyword evidence="10" id="KW-1185">Reference proteome</keyword>
<keyword evidence="5" id="KW-0539">Nucleus</keyword>
<feature type="compositionally biased region" description="Pro residues" evidence="7">
    <location>
        <begin position="94"/>
        <end position="105"/>
    </location>
</feature>
<dbReference type="Proteomes" id="UP001375240">
    <property type="component" value="Unassembled WGS sequence"/>
</dbReference>
<keyword evidence="3" id="KW-0238">DNA-binding</keyword>
<dbReference type="GO" id="GO:0005634">
    <property type="term" value="C:nucleus"/>
    <property type="evidence" value="ECO:0007669"/>
    <property type="project" value="UniProtKB-SubCell"/>
</dbReference>
<evidence type="ECO:0000256" key="7">
    <source>
        <dbReference type="SAM" id="MobiDB-lite"/>
    </source>
</evidence>
<dbReference type="InterPro" id="IPR021756">
    <property type="entry name" value="TF_Aft1_HRR"/>
</dbReference>
<keyword evidence="4" id="KW-0804">Transcription</keyword>
<feature type="compositionally biased region" description="Acidic residues" evidence="7">
    <location>
        <begin position="452"/>
        <end position="469"/>
    </location>
</feature>
<feature type="compositionally biased region" description="Polar residues" evidence="7">
    <location>
        <begin position="81"/>
        <end position="91"/>
    </location>
</feature>
<evidence type="ECO:0000256" key="2">
    <source>
        <dbReference type="ARBA" id="ARBA00023015"/>
    </source>
</evidence>
<dbReference type="GO" id="GO:0003677">
    <property type="term" value="F:DNA binding"/>
    <property type="evidence" value="ECO:0007669"/>
    <property type="project" value="UniProtKB-KW"/>
</dbReference>
<feature type="coiled-coil region" evidence="6">
    <location>
        <begin position="509"/>
        <end position="543"/>
    </location>
</feature>
<evidence type="ECO:0000256" key="4">
    <source>
        <dbReference type="ARBA" id="ARBA00023163"/>
    </source>
</evidence>
<dbReference type="Pfam" id="PF00170">
    <property type="entry name" value="bZIP_1"/>
    <property type="match status" value="1"/>
</dbReference>
<dbReference type="PROSITE" id="PS50217">
    <property type="entry name" value="BZIP"/>
    <property type="match status" value="1"/>
</dbReference>
<dbReference type="Pfam" id="PF11786">
    <property type="entry name" value="Aft1_HRA"/>
    <property type="match status" value="1"/>
</dbReference>
<feature type="compositionally biased region" description="Basic and acidic residues" evidence="7">
    <location>
        <begin position="22"/>
        <end position="32"/>
    </location>
</feature>
<dbReference type="InterPro" id="IPR051027">
    <property type="entry name" value="bZIP_transcription_factors"/>
</dbReference>
<gene>
    <name evidence="9" type="ORF">TWF696_003637</name>
</gene>
<feature type="compositionally biased region" description="Low complexity" evidence="7">
    <location>
        <begin position="56"/>
        <end position="80"/>
    </location>
</feature>
<dbReference type="CDD" id="cd14687">
    <property type="entry name" value="bZIP_ATF2"/>
    <property type="match status" value="1"/>
</dbReference>
<comment type="subcellular location">
    <subcellularLocation>
        <location evidence="1">Nucleus</location>
    </subcellularLocation>
</comment>
<dbReference type="InterPro" id="IPR020956">
    <property type="entry name" value="TF_Aft1_OSM"/>
</dbReference>
<dbReference type="GO" id="GO:0003700">
    <property type="term" value="F:DNA-binding transcription factor activity"/>
    <property type="evidence" value="ECO:0007669"/>
    <property type="project" value="InterPro"/>
</dbReference>
<dbReference type="AlphaFoldDB" id="A0AAV9TWD3"/>
<evidence type="ECO:0000313" key="9">
    <source>
        <dbReference type="EMBL" id="KAK6329774.1"/>
    </source>
</evidence>
<dbReference type="PANTHER" id="PTHR19304">
    <property type="entry name" value="CYCLIC-AMP RESPONSE ELEMENT BINDING PROTEIN"/>
    <property type="match status" value="1"/>
</dbReference>
<feature type="compositionally biased region" description="Basic and acidic residues" evidence="7">
    <location>
        <begin position="477"/>
        <end position="488"/>
    </location>
</feature>
<evidence type="ECO:0000256" key="1">
    <source>
        <dbReference type="ARBA" id="ARBA00004123"/>
    </source>
</evidence>
<feature type="region of interest" description="Disordered" evidence="7">
    <location>
        <begin position="254"/>
        <end position="273"/>
    </location>
</feature>
<feature type="region of interest" description="Disordered" evidence="7">
    <location>
        <begin position="1"/>
        <end position="157"/>
    </location>
</feature>
<keyword evidence="6" id="KW-0175">Coiled coil</keyword>
<name>A0AAV9TWD3_9PEZI</name>
<feature type="domain" description="BZIP" evidence="8">
    <location>
        <begin position="484"/>
        <end position="547"/>
    </location>
</feature>
<reference evidence="9 10" key="1">
    <citation type="submission" date="2019-10" db="EMBL/GenBank/DDBJ databases">
        <authorList>
            <person name="Palmer J.M."/>
        </authorList>
    </citation>
    <scope>NUCLEOTIDE SEQUENCE [LARGE SCALE GENOMIC DNA]</scope>
    <source>
        <strain evidence="9 10">TWF696</strain>
    </source>
</reference>
<evidence type="ECO:0000256" key="5">
    <source>
        <dbReference type="ARBA" id="ARBA00023242"/>
    </source>
</evidence>
<dbReference type="InterPro" id="IPR004827">
    <property type="entry name" value="bZIP"/>
</dbReference>
<dbReference type="SUPFAM" id="SSF57959">
    <property type="entry name" value="Leucine zipper domain"/>
    <property type="match status" value="1"/>
</dbReference>
<dbReference type="SMART" id="SM00338">
    <property type="entry name" value="BRLZ"/>
    <property type="match status" value="1"/>
</dbReference>
<evidence type="ECO:0000256" key="6">
    <source>
        <dbReference type="SAM" id="Coils"/>
    </source>
</evidence>
<dbReference type="InterPro" id="IPR021755">
    <property type="entry name" value="TF_Aft1_HRA"/>
</dbReference>
<dbReference type="InterPro" id="IPR046347">
    <property type="entry name" value="bZIP_sf"/>
</dbReference>
<proteinExistence type="predicted"/>
<evidence type="ECO:0000313" key="10">
    <source>
        <dbReference type="Proteomes" id="UP001375240"/>
    </source>
</evidence>
<feature type="region of interest" description="Disordered" evidence="7">
    <location>
        <begin position="192"/>
        <end position="222"/>
    </location>
</feature>
<dbReference type="Pfam" id="PF11787">
    <property type="entry name" value="Aft1_HRR"/>
    <property type="match status" value="1"/>
</dbReference>
<dbReference type="Gene3D" id="1.20.5.170">
    <property type="match status" value="1"/>
</dbReference>
<evidence type="ECO:0000259" key="8">
    <source>
        <dbReference type="PROSITE" id="PS50217"/>
    </source>
</evidence>
<comment type="caution">
    <text evidence="9">The sequence shown here is derived from an EMBL/GenBank/DDBJ whole genome shotgun (WGS) entry which is preliminary data.</text>
</comment>
<feature type="compositionally biased region" description="Polar residues" evidence="7">
    <location>
        <begin position="362"/>
        <end position="387"/>
    </location>
</feature>
<feature type="compositionally biased region" description="Polar residues" evidence="7">
    <location>
        <begin position="7"/>
        <end position="21"/>
    </location>
</feature>
<evidence type="ECO:0000256" key="3">
    <source>
        <dbReference type="ARBA" id="ARBA00023125"/>
    </source>
</evidence>
<accession>A0AAV9TWD3</accession>
<feature type="compositionally biased region" description="Polar residues" evidence="7">
    <location>
        <begin position="35"/>
        <end position="50"/>
    </location>
</feature>
<dbReference type="EMBL" id="JAVHNQ010000019">
    <property type="protein sequence ID" value="KAK6329774.1"/>
    <property type="molecule type" value="Genomic_DNA"/>
</dbReference>
<protein>
    <recommendedName>
        <fullName evidence="8">BZIP domain-containing protein</fullName>
    </recommendedName>
</protein>
<sequence length="598" mass="62911">MSAAVATRQSQGPSSRINSPLDTKRHFDEPKRGSPQVSNRDLSKTSPNVSKHTRSASKSSDTASTNSKTTAATTANGSTTQAPDTSPQKTRAPSLPPPPPPPPAAVPDDSGDYFSQVPSNKYREEPNPFEESFSKPDVLTPGKALLPPASQIASPSTNFGTGGTFNWGFNSLRSGPLSPAMLTGPSAHGYEASLRSGLTPNESGIRSGLTPGGSGSMFPAPSPNTQAMFGFASATPGTLEFQKTAMAAQAVNRTAKPAVAPQPIPVPKPEDNPDPMDVTVMGVNKLPQPQQARHPSDPFGVDANAAANGLYLLAQQGQKHQTENQFVPANIPQPIPVPVPVPVAVSNGGAVPMNIDVAQNTSSMKRNSIATSGHSRNTSTATRGQSEASEDMAGSDGGEPTTAKGKKGRNATPAKKGVANAGVTKNAGNRRKAEEPKASASKKKAKTASSVGDEDEDMDDMDDMDDDEGRELGSGQDPKKMTDEEKRKNFLERNRVAALKCRQRKKQWLANLQAKVEYYGAENDALNAQVTNLREEILTLKTLLLAHKDCPISRATGAPPLAGLDALGALTQGDYGQVHHGYPVPQVSMAPPGPRRFS</sequence>
<dbReference type="FunFam" id="1.20.5.170:FF:000053">
    <property type="entry name" value="BZIP transcription factor AtfA"/>
    <property type="match status" value="1"/>
</dbReference>
<keyword evidence="2" id="KW-0805">Transcription regulation</keyword>
<organism evidence="9 10">
    <name type="scientific">Orbilia brochopaga</name>
    <dbReference type="NCBI Taxonomy" id="3140254"/>
    <lineage>
        <taxon>Eukaryota</taxon>
        <taxon>Fungi</taxon>
        <taxon>Dikarya</taxon>
        <taxon>Ascomycota</taxon>
        <taxon>Pezizomycotina</taxon>
        <taxon>Orbiliomycetes</taxon>
        <taxon>Orbiliales</taxon>
        <taxon>Orbiliaceae</taxon>
        <taxon>Orbilia</taxon>
    </lineage>
</organism>
<dbReference type="Pfam" id="PF11785">
    <property type="entry name" value="Aft1_OSA"/>
    <property type="match status" value="1"/>
</dbReference>